<gene>
    <name evidence="2" type="ORF">QGN17_10810</name>
</gene>
<evidence type="ECO:0000313" key="2">
    <source>
        <dbReference type="EMBL" id="MDH7639221.1"/>
    </source>
</evidence>
<keyword evidence="1" id="KW-0472">Membrane</keyword>
<comment type="caution">
    <text evidence="2">The sequence shown here is derived from an EMBL/GenBank/DDBJ whole genome shotgun (WGS) entry which is preliminary data.</text>
</comment>
<feature type="transmembrane region" description="Helical" evidence="1">
    <location>
        <begin position="57"/>
        <end position="74"/>
    </location>
</feature>
<reference evidence="2" key="1">
    <citation type="submission" date="2023-04" db="EMBL/GenBank/DDBJ databases">
        <title>Sphingomonas sp. MAHUQ-71 isolated from rice field.</title>
        <authorList>
            <person name="Huq M.A."/>
        </authorList>
    </citation>
    <scope>NUCLEOTIDE SEQUENCE</scope>
    <source>
        <strain evidence="2">MAHUQ-71</strain>
    </source>
</reference>
<feature type="transmembrane region" description="Helical" evidence="1">
    <location>
        <begin position="6"/>
        <end position="23"/>
    </location>
</feature>
<evidence type="ECO:0000256" key="1">
    <source>
        <dbReference type="SAM" id="Phobius"/>
    </source>
</evidence>
<dbReference type="RefSeq" id="WP_281044483.1">
    <property type="nucleotide sequence ID" value="NZ_JARYGZ010000001.1"/>
</dbReference>
<organism evidence="2 3">
    <name type="scientific">Sphingomonas oryzagri</name>
    <dbReference type="NCBI Taxonomy" id="3042314"/>
    <lineage>
        <taxon>Bacteria</taxon>
        <taxon>Pseudomonadati</taxon>
        <taxon>Pseudomonadota</taxon>
        <taxon>Alphaproteobacteria</taxon>
        <taxon>Sphingomonadales</taxon>
        <taxon>Sphingomonadaceae</taxon>
        <taxon>Sphingomonas</taxon>
    </lineage>
</organism>
<proteinExistence type="predicted"/>
<keyword evidence="3" id="KW-1185">Reference proteome</keyword>
<feature type="transmembrane region" description="Helical" evidence="1">
    <location>
        <begin position="107"/>
        <end position="126"/>
    </location>
</feature>
<keyword evidence="1" id="KW-0812">Transmembrane</keyword>
<accession>A0ABT6N2F4</accession>
<name>A0ABT6N2F4_9SPHN</name>
<feature type="transmembrane region" description="Helical" evidence="1">
    <location>
        <begin position="30"/>
        <end position="51"/>
    </location>
</feature>
<evidence type="ECO:0000313" key="3">
    <source>
        <dbReference type="Proteomes" id="UP001160625"/>
    </source>
</evidence>
<dbReference type="Proteomes" id="UP001160625">
    <property type="component" value="Unassembled WGS sequence"/>
</dbReference>
<evidence type="ECO:0008006" key="4">
    <source>
        <dbReference type="Google" id="ProtNLM"/>
    </source>
</evidence>
<protein>
    <recommendedName>
        <fullName evidence="4">Rod shape-determining protein MreD</fullName>
    </recommendedName>
</protein>
<keyword evidence="1" id="KW-1133">Transmembrane helix</keyword>
<sequence>MPRQDYFDILIVIVSLFALFRGGPPERMCAIAFAVADLLTIAALPAQALRWHHEEPGVLVVDMALLAFLVWLSLRSSRWWPLVLAGMQLDTVVVHSVRLVAPDTLPIAYLNGTALWSYPMVLLLAAGTWRHRCRLSAYGEDRAWKRDAAGIGKRDQNRSTI</sequence>
<dbReference type="EMBL" id="JARYGZ010000001">
    <property type="protein sequence ID" value="MDH7639221.1"/>
    <property type="molecule type" value="Genomic_DNA"/>
</dbReference>